<accession>A0AAJ6QTS7</accession>
<protein>
    <submittedName>
        <fullName evidence="4">Uncharacterized protein LOC100905395 isoform X1</fullName>
    </submittedName>
</protein>
<dbReference type="RefSeq" id="XP_003745577.1">
    <property type="nucleotide sequence ID" value="XM_003745529.1"/>
</dbReference>
<evidence type="ECO:0000313" key="3">
    <source>
        <dbReference type="Proteomes" id="UP000694867"/>
    </source>
</evidence>
<proteinExistence type="predicted"/>
<dbReference type="AlphaFoldDB" id="A0AAJ6QTS7"/>
<feature type="compositionally biased region" description="Basic and acidic residues" evidence="1">
    <location>
        <begin position="134"/>
        <end position="157"/>
    </location>
</feature>
<organism evidence="3 4">
    <name type="scientific">Galendromus occidentalis</name>
    <name type="common">western predatory mite</name>
    <dbReference type="NCBI Taxonomy" id="34638"/>
    <lineage>
        <taxon>Eukaryota</taxon>
        <taxon>Metazoa</taxon>
        <taxon>Ecdysozoa</taxon>
        <taxon>Arthropoda</taxon>
        <taxon>Chelicerata</taxon>
        <taxon>Arachnida</taxon>
        <taxon>Acari</taxon>
        <taxon>Parasitiformes</taxon>
        <taxon>Mesostigmata</taxon>
        <taxon>Gamasina</taxon>
        <taxon>Phytoseioidea</taxon>
        <taxon>Phytoseiidae</taxon>
        <taxon>Typhlodrominae</taxon>
        <taxon>Galendromus</taxon>
    </lineage>
</organism>
<evidence type="ECO:0000256" key="1">
    <source>
        <dbReference type="SAM" id="MobiDB-lite"/>
    </source>
</evidence>
<name>A0AAJ6QTS7_9ACAR</name>
<keyword evidence="3" id="KW-1185">Reference proteome</keyword>
<feature type="transmembrane region" description="Helical" evidence="2">
    <location>
        <begin position="60"/>
        <end position="79"/>
    </location>
</feature>
<dbReference type="Proteomes" id="UP000694867">
    <property type="component" value="Unplaced"/>
</dbReference>
<reference evidence="4" key="1">
    <citation type="submission" date="2025-08" db="UniProtKB">
        <authorList>
            <consortium name="RefSeq"/>
        </authorList>
    </citation>
    <scope>IDENTIFICATION</scope>
</reference>
<sequence length="157" mass="17623">MILPKNIFPPRGYTSSSFRPILKARLKNIKMPESMNMLTDGPAIPQQIEPLTTWCSDPKVVFGIAGAFLVVMLVLCIIYEKLKFRRRTSKFPAGNPCRAGNDRNFVSESDSWIYTFVKTIDGPFETPRATIESLEERTPSPEESGGKEKRADAPEPT</sequence>
<gene>
    <name evidence="4" type="primary">LOC100905395</name>
</gene>
<keyword evidence="2" id="KW-1133">Transmembrane helix</keyword>
<feature type="region of interest" description="Disordered" evidence="1">
    <location>
        <begin position="126"/>
        <end position="157"/>
    </location>
</feature>
<keyword evidence="2" id="KW-0472">Membrane</keyword>
<evidence type="ECO:0000313" key="4">
    <source>
        <dbReference type="RefSeq" id="XP_003745577.1"/>
    </source>
</evidence>
<dbReference type="GeneID" id="100905395"/>
<keyword evidence="2" id="KW-0812">Transmembrane</keyword>
<evidence type="ECO:0000256" key="2">
    <source>
        <dbReference type="SAM" id="Phobius"/>
    </source>
</evidence>